<accession>A0ABS2KJZ1</accession>
<gene>
    <name evidence="1" type="ORF">ISS99_16425</name>
</gene>
<name>A0ABS2KJZ1_9GAMM</name>
<organism evidence="1 2">
    <name type="scientific">Dyella mobilis</name>
    <dbReference type="NCBI Taxonomy" id="1849582"/>
    <lineage>
        <taxon>Bacteria</taxon>
        <taxon>Pseudomonadati</taxon>
        <taxon>Pseudomonadota</taxon>
        <taxon>Gammaproteobacteria</taxon>
        <taxon>Lysobacterales</taxon>
        <taxon>Rhodanobacteraceae</taxon>
        <taxon>Dyella</taxon>
    </lineage>
</organism>
<sequence length="295" mass="32971">MLFLPAAIRQGRSRAGSRFSRHRRWQTQYRGIAWQEAGGRLRREREGDASVRLLSHGHVDLTDSVARRNQRRYENCARCMGRQRLEARHLLDAAMKLDASLALVLFLAMAATSARGSEQVSVDPKACGKVPDRLVDAAAKIVGSDWPQYRPFMCLYPVRSPKGDVPLFLLALDVDRADEANSATFLHGKPMDPHDTLEQIDPIPMPAIMGANGALLGTLPVAFPEDPPATTAVYVSDWRDDFPHRIALRVDDPTQDTAVRPPYCPPSWIWNAAKKKFIQQAGEFYVACRKGNAER</sequence>
<protein>
    <submittedName>
        <fullName evidence="1">Uncharacterized protein</fullName>
    </submittedName>
</protein>
<proteinExistence type="predicted"/>
<evidence type="ECO:0000313" key="1">
    <source>
        <dbReference type="EMBL" id="MBM7131112.1"/>
    </source>
</evidence>
<evidence type="ECO:0000313" key="2">
    <source>
        <dbReference type="Proteomes" id="UP001430193"/>
    </source>
</evidence>
<dbReference type="EMBL" id="JADIKF010000040">
    <property type="protein sequence ID" value="MBM7131112.1"/>
    <property type="molecule type" value="Genomic_DNA"/>
</dbReference>
<dbReference type="RefSeq" id="WP_204632718.1">
    <property type="nucleotide sequence ID" value="NZ_JADIKF010000040.1"/>
</dbReference>
<dbReference type="Proteomes" id="UP001430193">
    <property type="component" value="Unassembled WGS sequence"/>
</dbReference>
<keyword evidence="2" id="KW-1185">Reference proteome</keyword>
<comment type="caution">
    <text evidence="1">The sequence shown here is derived from an EMBL/GenBank/DDBJ whole genome shotgun (WGS) entry which is preliminary data.</text>
</comment>
<reference evidence="1" key="1">
    <citation type="submission" date="2020-10" db="EMBL/GenBank/DDBJ databases">
        <title>Phylogeny of dyella-like bacteria.</title>
        <authorList>
            <person name="Fu J."/>
        </authorList>
    </citation>
    <scope>NUCLEOTIDE SEQUENCE</scope>
    <source>
        <strain evidence="1">DHON07</strain>
    </source>
</reference>